<dbReference type="Proteomes" id="UP000427373">
    <property type="component" value="Chromosome"/>
</dbReference>
<name>A0A650CK09_SULOH</name>
<dbReference type="Pfam" id="PF06157">
    <property type="entry name" value="DUF973"/>
    <property type="match status" value="1"/>
</dbReference>
<feature type="transmembrane region" description="Helical" evidence="1">
    <location>
        <begin position="55"/>
        <end position="79"/>
    </location>
</feature>
<evidence type="ECO:0000256" key="1">
    <source>
        <dbReference type="SAM" id="Phobius"/>
    </source>
</evidence>
<keyword evidence="1" id="KW-1133">Transmembrane helix</keyword>
<reference evidence="2 3" key="1">
    <citation type="submission" date="2019-10" db="EMBL/GenBank/DDBJ databases">
        <title>Genome Sequences from Six Type Strain Members of the Archaeal Family Sulfolobaceae: Acidianus ambivalens, Acidianus infernus, Metallosphaera prunae, Stygiolobus azoricus, Sulfolobus metallicus, and Sulfurisphaera ohwakuensis.</title>
        <authorList>
            <person name="Counts J.A."/>
            <person name="Kelly R.M."/>
        </authorList>
    </citation>
    <scope>NUCLEOTIDE SEQUENCE [LARGE SCALE GENOMIC DNA]</scope>
    <source>
        <strain evidence="2 3">TA-1</strain>
    </source>
</reference>
<dbReference type="AlphaFoldDB" id="A0A650CK09"/>
<evidence type="ECO:0000313" key="2">
    <source>
        <dbReference type="EMBL" id="QGR18214.1"/>
    </source>
</evidence>
<protein>
    <submittedName>
        <fullName evidence="2">DUF973 family protein</fullName>
    </submittedName>
</protein>
<accession>A0A650CK09</accession>
<feature type="transmembrane region" description="Helical" evidence="1">
    <location>
        <begin position="91"/>
        <end position="113"/>
    </location>
</feature>
<gene>
    <name evidence="2" type="ORF">D1869_14220</name>
</gene>
<sequence length="205" mass="22209">MIVDRKEKIGLILLVLANLFQIIGQFYGSLYVSVIYGYEGFGGVLYPSLQTAKQIFSTVDISLIPLFISAYLLIAGFVYIRQANIDVDIGVIGGVILLAVFLLLVIVAPLTIIVSPFTVRLGPLTISNNSGTYLDLISAMFTAYAIGVVLIGIDYFRLGKRYKSTLIKAGGILTGLAILEPLSPIFLSLASIINILGIILKILRH</sequence>
<organism evidence="2 3">
    <name type="scientific">Sulfurisphaera ohwakuensis</name>
    <dbReference type="NCBI Taxonomy" id="69656"/>
    <lineage>
        <taxon>Archaea</taxon>
        <taxon>Thermoproteota</taxon>
        <taxon>Thermoprotei</taxon>
        <taxon>Sulfolobales</taxon>
        <taxon>Sulfolobaceae</taxon>
        <taxon>Sulfurisphaera</taxon>
    </lineage>
</organism>
<keyword evidence="1" id="KW-0472">Membrane</keyword>
<dbReference type="EMBL" id="CP045484">
    <property type="protein sequence ID" value="QGR18214.1"/>
    <property type="molecule type" value="Genomic_DNA"/>
</dbReference>
<keyword evidence="3" id="KW-1185">Reference proteome</keyword>
<evidence type="ECO:0000313" key="3">
    <source>
        <dbReference type="Proteomes" id="UP000427373"/>
    </source>
</evidence>
<dbReference type="InterPro" id="IPR009321">
    <property type="entry name" value="DUF973"/>
</dbReference>
<dbReference type="KEGG" id="soh:D1869_14220"/>
<keyword evidence="1" id="KW-0812">Transmembrane</keyword>
<proteinExistence type="predicted"/>
<feature type="transmembrane region" description="Helical" evidence="1">
    <location>
        <begin position="12"/>
        <end position="35"/>
    </location>
</feature>
<feature type="transmembrane region" description="Helical" evidence="1">
    <location>
        <begin position="185"/>
        <end position="203"/>
    </location>
</feature>
<feature type="transmembrane region" description="Helical" evidence="1">
    <location>
        <begin position="133"/>
        <end position="155"/>
    </location>
</feature>